<dbReference type="InterPro" id="IPR007471">
    <property type="entry name" value="N-end_Aminoacyl_Trfase_N"/>
</dbReference>
<dbReference type="InterPro" id="IPR017138">
    <property type="entry name" value="Asp_Glu_LeuTrfase"/>
</dbReference>
<dbReference type="InterPro" id="IPR007472">
    <property type="entry name" value="N-end_Aminoacyl_Trfase_C"/>
</dbReference>
<evidence type="ECO:0000259" key="6">
    <source>
        <dbReference type="Pfam" id="PF04377"/>
    </source>
</evidence>
<protein>
    <recommendedName>
        <fullName evidence="4">Aspartate/glutamate leucyltransferase</fullName>
        <ecNumber evidence="4">2.3.2.29</ecNumber>
    </recommendedName>
</protein>
<dbReference type="GO" id="GO:0005737">
    <property type="term" value="C:cytoplasm"/>
    <property type="evidence" value="ECO:0007669"/>
    <property type="project" value="UniProtKB-SubCell"/>
</dbReference>
<dbReference type="NCBIfam" id="NF002346">
    <property type="entry name" value="PRK01305.2-3"/>
    <property type="match status" value="1"/>
</dbReference>
<evidence type="ECO:0000256" key="4">
    <source>
        <dbReference type="HAMAP-Rule" id="MF_00689"/>
    </source>
</evidence>
<name>A0A3E0TXV4_9GAMM</name>
<dbReference type="EMBL" id="QUOT01000001">
    <property type="protein sequence ID" value="REL29476.1"/>
    <property type="molecule type" value="Genomic_DNA"/>
</dbReference>
<dbReference type="InterPro" id="IPR016181">
    <property type="entry name" value="Acyl_CoA_acyltransferase"/>
</dbReference>
<evidence type="ECO:0000256" key="3">
    <source>
        <dbReference type="ARBA" id="ARBA00023315"/>
    </source>
</evidence>
<dbReference type="SUPFAM" id="SSF55729">
    <property type="entry name" value="Acyl-CoA N-acyltransferases (Nat)"/>
    <property type="match status" value="1"/>
</dbReference>
<comment type="function">
    <text evidence="4">Functions in the N-end rule pathway of protein degradation where it conjugates Leu from its aminoacyl-tRNA to the N-termini of proteins containing an N-terminal aspartate or glutamate.</text>
</comment>
<dbReference type="HAMAP" id="MF_00689">
    <property type="entry name" value="Bpt"/>
    <property type="match status" value="1"/>
</dbReference>
<reference evidence="8" key="1">
    <citation type="submission" date="2018-08" db="EMBL/GenBank/DDBJ databases">
        <title>Thalassotalea euphylliae genome.</title>
        <authorList>
            <person name="Summers S."/>
            <person name="Rice S.A."/>
            <person name="Freckelton M.L."/>
            <person name="Nedved B.T."/>
            <person name="Hadfield M.G."/>
        </authorList>
    </citation>
    <scope>NUCLEOTIDE SEQUENCE [LARGE SCALE GENOMIC DNA]</scope>
    <source>
        <strain evidence="8">H3</strain>
    </source>
</reference>
<feature type="domain" description="N-end aminoacyl transferase N-terminal" evidence="5">
    <location>
        <begin position="14"/>
        <end position="83"/>
    </location>
</feature>
<dbReference type="GO" id="GO:0071596">
    <property type="term" value="P:ubiquitin-dependent protein catabolic process via the N-end rule pathway"/>
    <property type="evidence" value="ECO:0007669"/>
    <property type="project" value="InterPro"/>
</dbReference>
<comment type="subcellular location">
    <subcellularLocation>
        <location evidence="4">Cytoplasm</location>
    </subcellularLocation>
</comment>
<dbReference type="NCBIfam" id="NF002341">
    <property type="entry name" value="PRK01305.1-1"/>
    <property type="match status" value="1"/>
</dbReference>
<evidence type="ECO:0000256" key="2">
    <source>
        <dbReference type="ARBA" id="ARBA00022679"/>
    </source>
</evidence>
<dbReference type="InterPro" id="IPR030700">
    <property type="entry name" value="N-end_Aminoacyl_Trfase"/>
</dbReference>
<dbReference type="AlphaFoldDB" id="A0A3E0TXV4"/>
<dbReference type="RefSeq" id="WP_116013377.1">
    <property type="nucleotide sequence ID" value="NZ_QUOT01000001.1"/>
</dbReference>
<keyword evidence="3 4" id="KW-0012">Acyltransferase</keyword>
<comment type="catalytic activity">
    <reaction evidence="4">
        <text>N-terminal L-aspartyl-[protein] + L-leucyl-tRNA(Leu) = N-terminal L-leucyl-L-aspartyl-[protein] + tRNA(Leu) + H(+)</text>
        <dbReference type="Rhea" id="RHEA:50420"/>
        <dbReference type="Rhea" id="RHEA-COMP:9613"/>
        <dbReference type="Rhea" id="RHEA-COMP:9622"/>
        <dbReference type="Rhea" id="RHEA-COMP:12669"/>
        <dbReference type="Rhea" id="RHEA-COMP:12674"/>
        <dbReference type="ChEBI" id="CHEBI:15378"/>
        <dbReference type="ChEBI" id="CHEBI:64720"/>
        <dbReference type="ChEBI" id="CHEBI:78442"/>
        <dbReference type="ChEBI" id="CHEBI:78494"/>
        <dbReference type="ChEBI" id="CHEBI:133042"/>
        <dbReference type="EC" id="2.3.2.29"/>
    </reaction>
</comment>
<dbReference type="GO" id="GO:0008914">
    <property type="term" value="F:leucyl-tRNA--protein transferase activity"/>
    <property type="evidence" value="ECO:0007669"/>
    <property type="project" value="UniProtKB-UniRule"/>
</dbReference>
<feature type="domain" description="N-end rule aminoacyl transferase C-terminal" evidence="6">
    <location>
        <begin position="102"/>
        <end position="223"/>
    </location>
</feature>
<dbReference type="EC" id="2.3.2.29" evidence="4"/>
<dbReference type="GO" id="GO:0004057">
    <property type="term" value="F:arginyl-tRNA--protein transferase activity"/>
    <property type="evidence" value="ECO:0007669"/>
    <property type="project" value="InterPro"/>
</dbReference>
<dbReference type="Proteomes" id="UP000256899">
    <property type="component" value="Unassembled WGS sequence"/>
</dbReference>
<dbReference type="Pfam" id="PF04376">
    <property type="entry name" value="ATE_N"/>
    <property type="match status" value="1"/>
</dbReference>
<evidence type="ECO:0000313" key="7">
    <source>
        <dbReference type="EMBL" id="REL29476.1"/>
    </source>
</evidence>
<dbReference type="NCBIfam" id="NF002345">
    <property type="entry name" value="PRK01305.2-2"/>
    <property type="match status" value="1"/>
</dbReference>
<evidence type="ECO:0000259" key="5">
    <source>
        <dbReference type="Pfam" id="PF04376"/>
    </source>
</evidence>
<accession>A0A3E0TXV4</accession>
<proteinExistence type="inferred from homology"/>
<keyword evidence="8" id="KW-1185">Reference proteome</keyword>
<dbReference type="PANTHER" id="PTHR21367">
    <property type="entry name" value="ARGININE-TRNA-PROTEIN TRANSFERASE 1"/>
    <property type="match status" value="1"/>
</dbReference>
<gene>
    <name evidence="4" type="primary">bpt</name>
    <name evidence="7" type="ORF">DXX94_01350</name>
</gene>
<evidence type="ECO:0000256" key="1">
    <source>
        <dbReference type="ARBA" id="ARBA00022490"/>
    </source>
</evidence>
<comment type="similarity">
    <text evidence="4">Belongs to the R-transferase family. Bpt subfamily.</text>
</comment>
<dbReference type="PIRSF" id="PIRSF037208">
    <property type="entry name" value="ATE_pro_prd"/>
    <property type="match status" value="1"/>
</dbReference>
<keyword evidence="1 4" id="KW-0963">Cytoplasm</keyword>
<dbReference type="PANTHER" id="PTHR21367:SF1">
    <property type="entry name" value="ARGINYL-TRNA--PROTEIN TRANSFERASE 1"/>
    <property type="match status" value="1"/>
</dbReference>
<comment type="catalytic activity">
    <reaction evidence="4">
        <text>N-terminal L-glutamyl-[protein] + L-leucyl-tRNA(Leu) = N-terminal L-leucyl-L-glutamyl-[protein] + tRNA(Leu) + H(+)</text>
        <dbReference type="Rhea" id="RHEA:50412"/>
        <dbReference type="Rhea" id="RHEA-COMP:9613"/>
        <dbReference type="Rhea" id="RHEA-COMP:9622"/>
        <dbReference type="Rhea" id="RHEA-COMP:12664"/>
        <dbReference type="Rhea" id="RHEA-COMP:12668"/>
        <dbReference type="ChEBI" id="CHEBI:15378"/>
        <dbReference type="ChEBI" id="CHEBI:64721"/>
        <dbReference type="ChEBI" id="CHEBI:78442"/>
        <dbReference type="ChEBI" id="CHEBI:78494"/>
        <dbReference type="ChEBI" id="CHEBI:133041"/>
        <dbReference type="EC" id="2.3.2.29"/>
    </reaction>
</comment>
<sequence length="238" mass="28164">MIYDFRLGISKEFSCNYLPGNQERLLIVVDELHEQANQYDYLMHQGFRRSGEQVYRPHCKACHACQSVKVMVQEFTPSKSQKRSLKKNQHLRLVKSRTPSEEYYPLFERYINELHADGAMYPASAEQYQSFLFTHICKQYFVELYDGDKLVSVAVTDELPSALSAVYTFYNPDYRKNGLGIYSILQQIHVAQTLGKEFLYLGYQIDDCQKMNYKTKFYPHQRLYNNQWHIVPRPSYSR</sequence>
<dbReference type="Pfam" id="PF04377">
    <property type="entry name" value="ATE_C"/>
    <property type="match status" value="1"/>
</dbReference>
<evidence type="ECO:0000313" key="8">
    <source>
        <dbReference type="Proteomes" id="UP000256899"/>
    </source>
</evidence>
<keyword evidence="2 4" id="KW-0808">Transferase</keyword>
<comment type="caution">
    <text evidence="7">The sequence shown here is derived from an EMBL/GenBank/DDBJ whole genome shotgun (WGS) entry which is preliminary data.</text>
</comment>
<organism evidence="7 8">
    <name type="scientific">Thalassotalea euphylliae</name>
    <dbReference type="NCBI Taxonomy" id="1655234"/>
    <lineage>
        <taxon>Bacteria</taxon>
        <taxon>Pseudomonadati</taxon>
        <taxon>Pseudomonadota</taxon>
        <taxon>Gammaproteobacteria</taxon>
        <taxon>Alteromonadales</taxon>
        <taxon>Colwelliaceae</taxon>
        <taxon>Thalassotalea</taxon>
    </lineage>
</organism>
<dbReference type="NCBIfam" id="NF002342">
    <property type="entry name" value="PRK01305.1-3"/>
    <property type="match status" value="1"/>
</dbReference>